<dbReference type="Gene3D" id="2.40.10.220">
    <property type="entry name" value="predicted glycosyltransferase like domains"/>
    <property type="match status" value="1"/>
</dbReference>
<keyword evidence="6" id="KW-0282">Flagellum</keyword>
<organism evidence="6 7">
    <name type="scientific">Metabacillus fastidiosus</name>
    <dbReference type="NCBI Taxonomy" id="1458"/>
    <lineage>
        <taxon>Bacteria</taxon>
        <taxon>Bacillati</taxon>
        <taxon>Bacillota</taxon>
        <taxon>Bacilli</taxon>
        <taxon>Bacillales</taxon>
        <taxon>Bacillaceae</taxon>
        <taxon>Metabacillus</taxon>
    </lineage>
</organism>
<dbReference type="Pfam" id="PF12945">
    <property type="entry name" value="PilZNR"/>
    <property type="match status" value="1"/>
</dbReference>
<gene>
    <name evidence="6" type="ORF">P9271_05225</name>
</gene>
<keyword evidence="1" id="KW-0973">c-di-GMP</keyword>
<dbReference type="SUPFAM" id="SSF141371">
    <property type="entry name" value="PilZ domain-like"/>
    <property type="match status" value="1"/>
</dbReference>
<evidence type="ECO:0000313" key="6">
    <source>
        <dbReference type="EMBL" id="MED4400731.1"/>
    </source>
</evidence>
<evidence type="ECO:0000256" key="1">
    <source>
        <dbReference type="ARBA" id="ARBA00022636"/>
    </source>
</evidence>
<feature type="domain" description="PilZ" evidence="4">
    <location>
        <begin position="97"/>
        <end position="207"/>
    </location>
</feature>
<comment type="caution">
    <text evidence="6">The sequence shown here is derived from an EMBL/GenBank/DDBJ whole genome shotgun (WGS) entry which is preliminary data.</text>
</comment>
<dbReference type="InterPro" id="IPR009875">
    <property type="entry name" value="PilZ_domain"/>
</dbReference>
<keyword evidence="3" id="KW-0975">Bacterial flagellum</keyword>
<reference evidence="6 7" key="1">
    <citation type="submission" date="2023-03" db="EMBL/GenBank/DDBJ databases">
        <title>Bacillus Genome Sequencing.</title>
        <authorList>
            <person name="Dunlap C."/>
        </authorList>
    </citation>
    <scope>NUCLEOTIDE SEQUENCE [LARGE SCALE GENOMIC DNA]</scope>
    <source>
        <strain evidence="6 7">NRS-1717</strain>
    </source>
</reference>
<accession>A0ABU6NUB6</accession>
<keyword evidence="6" id="KW-0969">Cilium</keyword>
<dbReference type="Pfam" id="PF07238">
    <property type="entry name" value="PilZ"/>
    <property type="match status" value="1"/>
</dbReference>
<keyword evidence="7" id="KW-1185">Reference proteome</keyword>
<dbReference type="InterPro" id="IPR009926">
    <property type="entry name" value="T3SS_YcgR_PilZN"/>
</dbReference>
<evidence type="ECO:0000259" key="5">
    <source>
        <dbReference type="Pfam" id="PF12945"/>
    </source>
</evidence>
<dbReference type="Proteomes" id="UP001342826">
    <property type="component" value="Unassembled WGS sequence"/>
</dbReference>
<protein>
    <submittedName>
        <fullName evidence="6">Flagellar brake domain-containing protein</fullName>
    </submittedName>
</protein>
<keyword evidence="2" id="KW-0547">Nucleotide-binding</keyword>
<evidence type="ECO:0000259" key="4">
    <source>
        <dbReference type="Pfam" id="PF07238"/>
    </source>
</evidence>
<evidence type="ECO:0000256" key="3">
    <source>
        <dbReference type="ARBA" id="ARBA00023143"/>
    </source>
</evidence>
<feature type="domain" description="Type III secretion system flagellar brake protein YcgR PilZN" evidence="5">
    <location>
        <begin position="3"/>
        <end position="88"/>
    </location>
</feature>
<dbReference type="EMBL" id="JARTFS010000005">
    <property type="protein sequence ID" value="MED4400731.1"/>
    <property type="molecule type" value="Genomic_DNA"/>
</dbReference>
<dbReference type="Gene3D" id="2.30.110.10">
    <property type="entry name" value="Electron Transport, Fmn-binding Protein, Chain A"/>
    <property type="match status" value="1"/>
</dbReference>
<proteinExistence type="predicted"/>
<evidence type="ECO:0000256" key="2">
    <source>
        <dbReference type="ARBA" id="ARBA00022741"/>
    </source>
</evidence>
<sequence length="219" mass="25252">MLNIGDVINLEMKDATADKFKCKVVEIKDNQFYIDYPVNEATGKTAFLMNDTELLASFVNKEQNIYRFDTVVAGRLKEKIPMIILSYPGDDKLVKIQRREFVRIDTNVDIAIHGIHNEFPPFTTETVDISAGGTAIKLREGHKLEEGKEIIMWLSLPFQNAPIEYIKTKAEITNFIPVEKKGYIKAPAKFIDLDEKSKQLLIKYCFEQQILIRRKMAQY</sequence>
<name>A0ABU6NUB6_9BACI</name>
<keyword evidence="6" id="KW-0966">Cell projection</keyword>
<dbReference type="InterPro" id="IPR012349">
    <property type="entry name" value="Split_barrel_FMN-bd"/>
</dbReference>
<evidence type="ECO:0000313" key="7">
    <source>
        <dbReference type="Proteomes" id="UP001342826"/>
    </source>
</evidence>
<dbReference type="RefSeq" id="WP_327999569.1">
    <property type="nucleotide sequence ID" value="NZ_JARTFS010000005.1"/>
</dbReference>